<evidence type="ECO:0000313" key="3">
    <source>
        <dbReference type="Proteomes" id="UP000299102"/>
    </source>
</evidence>
<accession>A0A4C1TWR3</accession>
<feature type="region of interest" description="Disordered" evidence="1">
    <location>
        <begin position="78"/>
        <end position="106"/>
    </location>
</feature>
<dbReference type="Proteomes" id="UP000299102">
    <property type="component" value="Unassembled WGS sequence"/>
</dbReference>
<dbReference type="AlphaFoldDB" id="A0A4C1TWR3"/>
<name>A0A4C1TWR3_EUMVA</name>
<feature type="non-terminal residue" evidence="2">
    <location>
        <position position="106"/>
    </location>
</feature>
<keyword evidence="3" id="KW-1185">Reference proteome</keyword>
<proteinExistence type="predicted"/>
<feature type="compositionally biased region" description="Polar residues" evidence="1">
    <location>
        <begin position="93"/>
        <end position="106"/>
    </location>
</feature>
<comment type="caution">
    <text evidence="2">The sequence shown here is derived from an EMBL/GenBank/DDBJ whole genome shotgun (WGS) entry which is preliminary data.</text>
</comment>
<gene>
    <name evidence="2" type="ORF">EVAR_12953_1</name>
</gene>
<evidence type="ECO:0000313" key="2">
    <source>
        <dbReference type="EMBL" id="GBP18493.1"/>
    </source>
</evidence>
<dbReference type="EMBL" id="BGZK01000098">
    <property type="protein sequence ID" value="GBP18493.1"/>
    <property type="molecule type" value="Genomic_DNA"/>
</dbReference>
<sequence length="106" mass="12039">MLNNVETAWPQPIQLEKPFASDDTKMDESNLVKIKEEIISDNEVAENCQMDEMNEIEIKVETEEIVLTPKQFQERANGMLTTEEKKPLDKLSVSPSILNGESTLSK</sequence>
<reference evidence="2 3" key="1">
    <citation type="journal article" date="2019" name="Commun. Biol.">
        <title>The bagworm genome reveals a unique fibroin gene that provides high tensile strength.</title>
        <authorList>
            <person name="Kono N."/>
            <person name="Nakamura H."/>
            <person name="Ohtoshi R."/>
            <person name="Tomita M."/>
            <person name="Numata K."/>
            <person name="Arakawa K."/>
        </authorList>
    </citation>
    <scope>NUCLEOTIDE SEQUENCE [LARGE SCALE GENOMIC DNA]</scope>
</reference>
<protein>
    <submittedName>
        <fullName evidence="2">Uncharacterized protein</fullName>
    </submittedName>
</protein>
<evidence type="ECO:0000256" key="1">
    <source>
        <dbReference type="SAM" id="MobiDB-lite"/>
    </source>
</evidence>
<organism evidence="2 3">
    <name type="scientific">Eumeta variegata</name>
    <name type="common">Bagworm moth</name>
    <name type="synonym">Eumeta japonica</name>
    <dbReference type="NCBI Taxonomy" id="151549"/>
    <lineage>
        <taxon>Eukaryota</taxon>
        <taxon>Metazoa</taxon>
        <taxon>Ecdysozoa</taxon>
        <taxon>Arthropoda</taxon>
        <taxon>Hexapoda</taxon>
        <taxon>Insecta</taxon>
        <taxon>Pterygota</taxon>
        <taxon>Neoptera</taxon>
        <taxon>Endopterygota</taxon>
        <taxon>Lepidoptera</taxon>
        <taxon>Glossata</taxon>
        <taxon>Ditrysia</taxon>
        <taxon>Tineoidea</taxon>
        <taxon>Psychidae</taxon>
        <taxon>Oiketicinae</taxon>
        <taxon>Eumeta</taxon>
    </lineage>
</organism>